<name>A0A0F9D8Y1_9ZZZZ</name>
<comment type="caution">
    <text evidence="2">The sequence shown here is derived from an EMBL/GenBank/DDBJ whole genome shotgun (WGS) entry which is preliminary data.</text>
</comment>
<proteinExistence type="predicted"/>
<evidence type="ECO:0000313" key="2">
    <source>
        <dbReference type="EMBL" id="KKL50171.1"/>
    </source>
</evidence>
<dbReference type="InterPro" id="IPR055259">
    <property type="entry name" value="YkvP/CgeB_Glyco_trans-like"/>
</dbReference>
<gene>
    <name evidence="2" type="ORF">LCGC14_2308180</name>
</gene>
<dbReference type="AlphaFoldDB" id="A0A0F9D8Y1"/>
<sequence length="309" mass="35905">MKIGFIGNFEAPYSTENDRKWSLMMLGHDVLKFQENKTSFGDLKKHAKNIDVLVYSHTHGWNIKGLPTAFANFKKMGVPTVSIHLDRWAWLEREKDVGKEATWFTEYYFMADCSPEAIELYKKNGLDLKKVFYLPPGATDRFCYQSAPDPIKFPHEIIFTGSKGYHKEYPFRPKLVEWLHKTYGDRFGHYGDDLPVVRGHDLNVLYATAKIVVGDSCFGGRPYYVSDRYYEVRGRNGFLLHPHVRGVDTVGVVHYKPENLDSLKSKIDYYLENEMPRERLRNAGFIHVKNNEAHVNRSKIVIERIFNGK</sequence>
<dbReference type="EMBL" id="LAZR01032696">
    <property type="protein sequence ID" value="KKL50171.1"/>
    <property type="molecule type" value="Genomic_DNA"/>
</dbReference>
<feature type="domain" description="Spore protein YkvP/CgeB glycosyl transferase-like" evidence="1">
    <location>
        <begin position="175"/>
        <end position="294"/>
    </location>
</feature>
<evidence type="ECO:0000259" key="1">
    <source>
        <dbReference type="Pfam" id="PF13524"/>
    </source>
</evidence>
<dbReference type="Pfam" id="PF13524">
    <property type="entry name" value="Glyco_trans_1_2"/>
    <property type="match status" value="1"/>
</dbReference>
<accession>A0A0F9D8Y1</accession>
<reference evidence="2" key="1">
    <citation type="journal article" date="2015" name="Nature">
        <title>Complex archaea that bridge the gap between prokaryotes and eukaryotes.</title>
        <authorList>
            <person name="Spang A."/>
            <person name="Saw J.H."/>
            <person name="Jorgensen S.L."/>
            <person name="Zaremba-Niedzwiedzka K."/>
            <person name="Martijn J."/>
            <person name="Lind A.E."/>
            <person name="van Eijk R."/>
            <person name="Schleper C."/>
            <person name="Guy L."/>
            <person name="Ettema T.J."/>
        </authorList>
    </citation>
    <scope>NUCLEOTIDE SEQUENCE</scope>
</reference>
<organism evidence="2">
    <name type="scientific">marine sediment metagenome</name>
    <dbReference type="NCBI Taxonomy" id="412755"/>
    <lineage>
        <taxon>unclassified sequences</taxon>
        <taxon>metagenomes</taxon>
        <taxon>ecological metagenomes</taxon>
    </lineage>
</organism>
<protein>
    <recommendedName>
        <fullName evidence="1">Spore protein YkvP/CgeB glycosyl transferase-like domain-containing protein</fullName>
    </recommendedName>
</protein>